<dbReference type="InterPro" id="IPR013815">
    <property type="entry name" value="ATP_grasp_subdomain_1"/>
</dbReference>
<dbReference type="Gene3D" id="3.40.50.20">
    <property type="match status" value="1"/>
</dbReference>
<evidence type="ECO:0000256" key="3">
    <source>
        <dbReference type="ARBA" id="ARBA00004496"/>
    </source>
</evidence>
<dbReference type="OrthoDB" id="9813261at2"/>
<keyword evidence="29" id="KW-1185">Reference proteome</keyword>
<sequence>MNKKIKVAILYGGKSTEHEVSLHTALSVMQAINIDRYDVHPVYINQSGDWIPCPPLTEPIKDMKTLIDVTDRQTSDIASISPLARIQNLQDPPSDLQVIFPLLHGVNGEDGTVQGLFELLDIPYVGANVLASAIAMDKVILRDLFQTHGFAQPNYLSFTQHKLKENIKTCCKQVEQELGFPCFVKPANAGSSVGISKCLEISLLEAAIHQSLKYDQKVIIEEAVKGKEIEIGVIGNDQPIASVAGEVQFSSDFYDYHSKYHANDTKLMIPANIPSQAYEKIKEMALRAFQAIQCSGLARIDFYYTEENQVLINEINTLPGFTPQSMFPQLWAHSGLPYAKLIDCLIEYAIEKHTNKTKITYHQPTLNKDKN</sequence>
<dbReference type="GO" id="GO:0008360">
    <property type="term" value="P:regulation of cell shape"/>
    <property type="evidence" value="ECO:0007669"/>
    <property type="project" value="UniProtKB-KW"/>
</dbReference>
<dbReference type="Pfam" id="PF01820">
    <property type="entry name" value="Dala_Dala_lig_N"/>
    <property type="match status" value="1"/>
</dbReference>
<evidence type="ECO:0000256" key="11">
    <source>
        <dbReference type="ARBA" id="ARBA00022840"/>
    </source>
</evidence>
<dbReference type="PANTHER" id="PTHR23132">
    <property type="entry name" value="D-ALANINE--D-ALANINE LIGASE"/>
    <property type="match status" value="1"/>
</dbReference>
<dbReference type="PROSITE" id="PS00843">
    <property type="entry name" value="DALA_DALA_LIGASE_1"/>
    <property type="match status" value="1"/>
</dbReference>
<evidence type="ECO:0000259" key="27">
    <source>
        <dbReference type="PROSITE" id="PS50975"/>
    </source>
</evidence>
<evidence type="ECO:0000256" key="19">
    <source>
        <dbReference type="ARBA" id="ARBA00068427"/>
    </source>
</evidence>
<dbReference type="InterPro" id="IPR016185">
    <property type="entry name" value="PreATP-grasp_dom_sf"/>
</dbReference>
<feature type="binding site" evidence="25">
    <location>
        <position position="314"/>
    </location>
    <ligand>
        <name>Mg(2+)</name>
        <dbReference type="ChEBI" id="CHEBI:18420"/>
        <label>2</label>
    </ligand>
</feature>
<evidence type="ECO:0000313" key="29">
    <source>
        <dbReference type="Proteomes" id="UP000184476"/>
    </source>
</evidence>
<dbReference type="GO" id="GO:0071555">
    <property type="term" value="P:cell wall organization"/>
    <property type="evidence" value="ECO:0007669"/>
    <property type="project" value="UniProtKB-KW"/>
</dbReference>
<evidence type="ECO:0000256" key="4">
    <source>
        <dbReference type="ARBA" id="ARBA00004752"/>
    </source>
</evidence>
<dbReference type="PANTHER" id="PTHR23132:SF25">
    <property type="entry name" value="D-ALANINE--D-ALANINE LIGASE A"/>
    <property type="match status" value="1"/>
</dbReference>
<evidence type="ECO:0000256" key="18">
    <source>
        <dbReference type="ARBA" id="ARBA00060592"/>
    </source>
</evidence>
<feature type="binding site" evidence="24">
    <location>
        <begin position="313"/>
        <end position="314"/>
    </location>
    <ligand>
        <name>ATP</name>
        <dbReference type="ChEBI" id="CHEBI:30616"/>
    </ligand>
</feature>
<evidence type="ECO:0000256" key="21">
    <source>
        <dbReference type="ARBA" id="ARBA00077154"/>
    </source>
</evidence>
<dbReference type="InterPro" id="IPR011127">
    <property type="entry name" value="Dala_Dala_lig_N"/>
</dbReference>
<comment type="cofactor">
    <cofactor evidence="25">
        <name>Mg(2+)</name>
        <dbReference type="ChEBI" id="CHEBI:18420"/>
    </cofactor>
    <cofactor evidence="25">
        <name>Mn(2+)</name>
        <dbReference type="ChEBI" id="CHEBI:29035"/>
    </cofactor>
    <text evidence="25">Binds 2 magnesium or manganese ions per subunit.</text>
</comment>
<evidence type="ECO:0000256" key="16">
    <source>
        <dbReference type="ARBA" id="ARBA00023316"/>
    </source>
</evidence>
<protein>
    <recommendedName>
        <fullName evidence="19 22">D-alanine--D-alanine ligase</fullName>
        <ecNumber evidence="6 22">6.3.2.4</ecNumber>
    </recommendedName>
    <alternativeName>
        <fullName evidence="21 22">D-Ala-D-Ala ligase</fullName>
    </alternativeName>
    <alternativeName>
        <fullName evidence="20 22">D-alanylalanine synthetase</fullName>
    </alternativeName>
</protein>
<evidence type="ECO:0000256" key="5">
    <source>
        <dbReference type="ARBA" id="ARBA00010871"/>
    </source>
</evidence>
<proteinExistence type="inferred from homology"/>
<dbReference type="STRING" id="112248.SAMN05444392_1172"/>
<name>A0A1M5B0B4_9BACL</name>
<evidence type="ECO:0000313" key="28">
    <source>
        <dbReference type="EMBL" id="SHF35757.1"/>
    </source>
</evidence>
<evidence type="ECO:0000256" key="17">
    <source>
        <dbReference type="ARBA" id="ARBA00047614"/>
    </source>
</evidence>
<feature type="active site" evidence="23">
    <location>
        <position position="325"/>
    </location>
</feature>
<evidence type="ECO:0000256" key="24">
    <source>
        <dbReference type="PIRSR" id="PIRSR039102-2"/>
    </source>
</evidence>
<feature type="binding site" evidence="24">
    <location>
        <position position="138"/>
    </location>
    <ligand>
        <name>ATP</name>
        <dbReference type="ChEBI" id="CHEBI:30616"/>
    </ligand>
</feature>
<dbReference type="InterPro" id="IPR011095">
    <property type="entry name" value="Dala_Dala_lig_C"/>
</dbReference>
<comment type="cofactor">
    <cofactor evidence="1">
        <name>Mn(2+)</name>
        <dbReference type="ChEBI" id="CHEBI:29035"/>
    </cofactor>
</comment>
<dbReference type="SUPFAM" id="SSF52440">
    <property type="entry name" value="PreATP-grasp domain"/>
    <property type="match status" value="1"/>
</dbReference>
<evidence type="ECO:0000256" key="22">
    <source>
        <dbReference type="HAMAP-Rule" id="MF_00047"/>
    </source>
</evidence>
<evidence type="ECO:0000256" key="13">
    <source>
        <dbReference type="ARBA" id="ARBA00022960"/>
    </source>
</evidence>
<comment type="pathway">
    <text evidence="4 22">Cell wall biogenesis; peptidoglycan biosynthesis.</text>
</comment>
<feature type="active site" evidence="23">
    <location>
        <position position="191"/>
    </location>
</feature>
<dbReference type="EC" id="6.3.2.4" evidence="6 22"/>
<dbReference type="Gene3D" id="3.30.470.20">
    <property type="entry name" value="ATP-grasp fold, B domain"/>
    <property type="match status" value="1"/>
</dbReference>
<dbReference type="PIRSF" id="PIRSF039102">
    <property type="entry name" value="Ddl/VanB"/>
    <property type="match status" value="1"/>
</dbReference>
<feature type="binding site" evidence="25">
    <location>
        <position position="301"/>
    </location>
    <ligand>
        <name>Mg(2+)</name>
        <dbReference type="ChEBI" id="CHEBI:18420"/>
        <label>1</label>
    </ligand>
</feature>
<accession>A0A1M5B0B4</accession>
<dbReference type="GO" id="GO:0008716">
    <property type="term" value="F:D-alanine-D-alanine ligase activity"/>
    <property type="evidence" value="ECO:0007669"/>
    <property type="project" value="UniProtKB-UniRule"/>
</dbReference>
<evidence type="ECO:0000256" key="25">
    <source>
        <dbReference type="PIRSR" id="PIRSR039102-3"/>
    </source>
</evidence>
<dbReference type="InterPro" id="IPR005905">
    <property type="entry name" value="D_ala_D_ala"/>
</dbReference>
<keyword evidence="12 25" id="KW-0460">Magnesium</keyword>
<dbReference type="FunFam" id="3.30.470.20:FF:000008">
    <property type="entry name" value="D-alanine--D-alanine ligase"/>
    <property type="match status" value="1"/>
</dbReference>
<evidence type="ECO:0000256" key="12">
    <source>
        <dbReference type="ARBA" id="ARBA00022842"/>
    </source>
</evidence>
<evidence type="ECO:0000256" key="7">
    <source>
        <dbReference type="ARBA" id="ARBA00022490"/>
    </source>
</evidence>
<evidence type="ECO:0000256" key="9">
    <source>
        <dbReference type="ARBA" id="ARBA00022723"/>
    </source>
</evidence>
<keyword evidence="13 22" id="KW-0133">Cell shape</keyword>
<keyword evidence="9 25" id="KW-0479">Metal-binding</keyword>
<dbReference type="Gene3D" id="3.30.1490.20">
    <property type="entry name" value="ATP-grasp fold, A domain"/>
    <property type="match status" value="1"/>
</dbReference>
<dbReference type="InterPro" id="IPR000291">
    <property type="entry name" value="D-Ala_lig_Van_CS"/>
</dbReference>
<dbReference type="GO" id="GO:0005524">
    <property type="term" value="F:ATP binding"/>
    <property type="evidence" value="ECO:0007669"/>
    <property type="project" value="UniProtKB-UniRule"/>
</dbReference>
<dbReference type="GO" id="GO:0046872">
    <property type="term" value="F:metal ion binding"/>
    <property type="evidence" value="ECO:0007669"/>
    <property type="project" value="UniProtKB-KW"/>
</dbReference>
<evidence type="ECO:0000256" key="14">
    <source>
        <dbReference type="ARBA" id="ARBA00022984"/>
    </source>
</evidence>
<evidence type="ECO:0000256" key="8">
    <source>
        <dbReference type="ARBA" id="ARBA00022598"/>
    </source>
</evidence>
<evidence type="ECO:0000256" key="26">
    <source>
        <dbReference type="PROSITE-ProRule" id="PRU00409"/>
    </source>
</evidence>
<feature type="binding site" evidence="24">
    <location>
        <begin position="191"/>
        <end position="192"/>
    </location>
    <ligand>
        <name>ATP</name>
        <dbReference type="ChEBI" id="CHEBI:30616"/>
    </ligand>
</feature>
<keyword evidence="15 25" id="KW-0464">Manganese</keyword>
<keyword evidence="8 22" id="KW-0436">Ligase</keyword>
<dbReference type="NCBIfam" id="TIGR01205">
    <property type="entry name" value="D_ala_D_alaTIGR"/>
    <property type="match status" value="1"/>
</dbReference>
<evidence type="ECO:0000256" key="1">
    <source>
        <dbReference type="ARBA" id="ARBA00001936"/>
    </source>
</evidence>
<keyword evidence="7 22" id="KW-0963">Cytoplasm</keyword>
<feature type="binding site" evidence="25">
    <location>
        <position position="314"/>
    </location>
    <ligand>
        <name>Mg(2+)</name>
        <dbReference type="ChEBI" id="CHEBI:18420"/>
        <label>1</label>
    </ligand>
</feature>
<dbReference type="EMBL" id="FQVL01000017">
    <property type="protein sequence ID" value="SHF35757.1"/>
    <property type="molecule type" value="Genomic_DNA"/>
</dbReference>
<feature type="binding site" evidence="24">
    <location>
        <begin position="221"/>
        <end position="228"/>
    </location>
    <ligand>
        <name>ATP</name>
        <dbReference type="ChEBI" id="CHEBI:30616"/>
    </ligand>
</feature>
<dbReference type="PROSITE" id="PS50975">
    <property type="entry name" value="ATP_GRASP"/>
    <property type="match status" value="1"/>
</dbReference>
<feature type="binding site" evidence="24">
    <location>
        <begin position="183"/>
        <end position="185"/>
    </location>
    <ligand>
        <name>ATP</name>
        <dbReference type="ChEBI" id="CHEBI:30616"/>
    </ligand>
</feature>
<comment type="function">
    <text evidence="2 22">Cell wall formation.</text>
</comment>
<feature type="domain" description="ATP-grasp" evidence="27">
    <location>
        <begin position="142"/>
        <end position="347"/>
    </location>
</feature>
<evidence type="ECO:0000256" key="6">
    <source>
        <dbReference type="ARBA" id="ARBA00012216"/>
    </source>
</evidence>
<comment type="catalytic activity">
    <reaction evidence="17 22">
        <text>2 D-alanine + ATP = D-alanyl-D-alanine + ADP + phosphate + H(+)</text>
        <dbReference type="Rhea" id="RHEA:11224"/>
        <dbReference type="ChEBI" id="CHEBI:15378"/>
        <dbReference type="ChEBI" id="CHEBI:30616"/>
        <dbReference type="ChEBI" id="CHEBI:43474"/>
        <dbReference type="ChEBI" id="CHEBI:57416"/>
        <dbReference type="ChEBI" id="CHEBI:57822"/>
        <dbReference type="ChEBI" id="CHEBI:456216"/>
        <dbReference type="EC" id="6.3.2.4"/>
    </reaction>
</comment>
<dbReference type="GO" id="GO:0009252">
    <property type="term" value="P:peptidoglycan biosynthetic process"/>
    <property type="evidence" value="ECO:0007669"/>
    <property type="project" value="UniProtKB-UniRule"/>
</dbReference>
<keyword evidence="10 24" id="KW-0547">Nucleotide-binding</keyword>
<dbReference type="Pfam" id="PF07478">
    <property type="entry name" value="Dala_Dala_lig_C"/>
    <property type="match status" value="1"/>
</dbReference>
<keyword evidence="14 22" id="KW-0573">Peptidoglycan synthesis</keyword>
<comment type="subcellular location">
    <subcellularLocation>
        <location evidence="3 22">Cytoplasm</location>
    </subcellularLocation>
</comment>
<organism evidence="28 29">
    <name type="scientific">Seinonella peptonophila</name>
    <dbReference type="NCBI Taxonomy" id="112248"/>
    <lineage>
        <taxon>Bacteria</taxon>
        <taxon>Bacillati</taxon>
        <taxon>Bacillota</taxon>
        <taxon>Bacilli</taxon>
        <taxon>Bacillales</taxon>
        <taxon>Thermoactinomycetaceae</taxon>
        <taxon>Seinonella</taxon>
    </lineage>
</organism>
<comment type="similarity">
    <text evidence="5 22">Belongs to the D-alanine--D-alanine ligase family.</text>
</comment>
<dbReference type="InterPro" id="IPR011761">
    <property type="entry name" value="ATP-grasp"/>
</dbReference>
<evidence type="ECO:0000256" key="15">
    <source>
        <dbReference type="ARBA" id="ARBA00023211"/>
    </source>
</evidence>
<dbReference type="Proteomes" id="UP000184476">
    <property type="component" value="Unassembled WGS sequence"/>
</dbReference>
<dbReference type="UniPathway" id="UPA00219"/>
<dbReference type="AlphaFoldDB" id="A0A1M5B0B4"/>
<comment type="pathway">
    <text evidence="18">Glycan biosynthesis.</text>
</comment>
<evidence type="ECO:0000256" key="20">
    <source>
        <dbReference type="ARBA" id="ARBA00076288"/>
    </source>
</evidence>
<evidence type="ECO:0000256" key="10">
    <source>
        <dbReference type="ARBA" id="ARBA00022741"/>
    </source>
</evidence>
<dbReference type="NCBIfam" id="NF002526">
    <property type="entry name" value="PRK01966.1-2"/>
    <property type="match status" value="1"/>
</dbReference>
<dbReference type="NCBIfam" id="NF002378">
    <property type="entry name" value="PRK01372.1"/>
    <property type="match status" value="1"/>
</dbReference>
<evidence type="ECO:0000256" key="23">
    <source>
        <dbReference type="PIRSR" id="PIRSR039102-1"/>
    </source>
</evidence>
<dbReference type="GO" id="GO:0005829">
    <property type="term" value="C:cytosol"/>
    <property type="evidence" value="ECO:0007669"/>
    <property type="project" value="TreeGrafter"/>
</dbReference>
<keyword evidence="16 22" id="KW-0961">Cell wall biogenesis/degradation</keyword>
<dbReference type="SUPFAM" id="SSF56059">
    <property type="entry name" value="Glutathione synthetase ATP-binding domain-like"/>
    <property type="match status" value="1"/>
</dbReference>
<dbReference type="RefSeq" id="WP_073157803.1">
    <property type="nucleotide sequence ID" value="NZ_FQVL01000017.1"/>
</dbReference>
<dbReference type="NCBIfam" id="NF002528">
    <property type="entry name" value="PRK01966.1-4"/>
    <property type="match status" value="1"/>
</dbReference>
<feature type="active site" evidence="23">
    <location>
        <position position="17"/>
    </location>
</feature>
<keyword evidence="11 26" id="KW-0067">ATP-binding</keyword>
<gene>
    <name evidence="22" type="primary">ddl</name>
    <name evidence="28" type="ORF">SAMN05444392_1172</name>
</gene>
<dbReference type="HAMAP" id="MF_00047">
    <property type="entry name" value="Dala_Dala_lig"/>
    <property type="match status" value="1"/>
</dbReference>
<feature type="binding site" evidence="25">
    <location>
        <position position="316"/>
    </location>
    <ligand>
        <name>Mg(2+)</name>
        <dbReference type="ChEBI" id="CHEBI:18420"/>
        <label>2</label>
    </ligand>
</feature>
<reference evidence="28 29" key="1">
    <citation type="submission" date="2016-11" db="EMBL/GenBank/DDBJ databases">
        <authorList>
            <person name="Jaros S."/>
            <person name="Januszkiewicz K."/>
            <person name="Wedrychowicz H."/>
        </authorList>
    </citation>
    <scope>NUCLEOTIDE SEQUENCE [LARGE SCALE GENOMIC DNA]</scope>
    <source>
        <strain evidence="28 29">DSM 44666</strain>
    </source>
</reference>
<dbReference type="FunFam" id="3.30.1490.20:FF:000007">
    <property type="entry name" value="D-alanine--D-alanine ligase"/>
    <property type="match status" value="1"/>
</dbReference>
<evidence type="ECO:0000256" key="2">
    <source>
        <dbReference type="ARBA" id="ARBA00003921"/>
    </source>
</evidence>